<dbReference type="NCBIfam" id="NF001126">
    <property type="entry name" value="PRK00139.1-4"/>
    <property type="match status" value="1"/>
</dbReference>
<keyword evidence="6 7" id="KW-0961">Cell wall biogenesis/degradation</keyword>
<dbReference type="InterPro" id="IPR000713">
    <property type="entry name" value="Mur_ligase_N"/>
</dbReference>
<keyword evidence="13" id="KW-1185">Reference proteome</keyword>
<dbReference type="GO" id="GO:0008765">
    <property type="term" value="F:UDP-N-acetylmuramoylalanyl-D-glutamate-2,6-diaminopimelate ligase activity"/>
    <property type="evidence" value="ECO:0007669"/>
    <property type="project" value="UniProtKB-EC"/>
</dbReference>
<protein>
    <recommendedName>
        <fullName evidence="7">UDP-N-acetylmuramoyl-L-alanyl-D-glutamate--2,6-diaminopimelate ligase</fullName>
        <ecNumber evidence="7">6.3.2.13</ecNumber>
    </recommendedName>
    <alternativeName>
        <fullName evidence="7">Meso-A2pm-adding enzyme</fullName>
    </alternativeName>
    <alternativeName>
        <fullName evidence="7">Meso-diaminopimelate-adding enzyme</fullName>
    </alternativeName>
    <alternativeName>
        <fullName evidence="7">UDP-MurNAc-L-Ala-D-Glu:meso-diaminopimelate ligase</fullName>
    </alternativeName>
    <alternativeName>
        <fullName evidence="7">UDP-MurNAc-tripeptide synthetase</fullName>
    </alternativeName>
    <alternativeName>
        <fullName evidence="7">UDP-N-acetylmuramyl-tripeptide synthetase</fullName>
    </alternativeName>
</protein>
<evidence type="ECO:0000256" key="6">
    <source>
        <dbReference type="ARBA" id="ARBA00023316"/>
    </source>
</evidence>
<evidence type="ECO:0000256" key="7">
    <source>
        <dbReference type="HAMAP-Rule" id="MF_00208"/>
    </source>
</evidence>
<dbReference type="InterPro" id="IPR013221">
    <property type="entry name" value="Mur_ligase_cen"/>
</dbReference>
<comment type="cofactor">
    <cofactor evidence="7">
        <name>Mg(2+)</name>
        <dbReference type="ChEBI" id="CHEBI:18420"/>
    </cofactor>
</comment>
<comment type="catalytic activity">
    <reaction evidence="7">
        <text>UDP-N-acetyl-alpha-D-muramoyl-L-alanyl-D-glutamate + meso-2,6-diaminopimelate + ATP = UDP-N-acetyl-alpha-D-muramoyl-L-alanyl-gamma-D-glutamyl-meso-2,6-diaminopimelate + ADP + phosphate + H(+)</text>
        <dbReference type="Rhea" id="RHEA:23676"/>
        <dbReference type="ChEBI" id="CHEBI:15378"/>
        <dbReference type="ChEBI" id="CHEBI:30616"/>
        <dbReference type="ChEBI" id="CHEBI:43474"/>
        <dbReference type="ChEBI" id="CHEBI:57791"/>
        <dbReference type="ChEBI" id="CHEBI:83900"/>
        <dbReference type="ChEBI" id="CHEBI:83905"/>
        <dbReference type="ChEBI" id="CHEBI:456216"/>
        <dbReference type="EC" id="6.3.2.13"/>
    </reaction>
</comment>
<feature type="binding site" evidence="7">
    <location>
        <position position="478"/>
    </location>
    <ligand>
        <name>meso-2,6-diaminopimelate</name>
        <dbReference type="ChEBI" id="CHEBI:57791"/>
    </ligand>
</feature>
<keyword evidence="3 7" id="KW-0133">Cell shape</keyword>
<dbReference type="PANTHER" id="PTHR23135">
    <property type="entry name" value="MUR LIGASE FAMILY MEMBER"/>
    <property type="match status" value="1"/>
</dbReference>
<evidence type="ECO:0000313" key="12">
    <source>
        <dbReference type="EMBL" id="UXC16560.1"/>
    </source>
</evidence>
<evidence type="ECO:0000313" key="13">
    <source>
        <dbReference type="Proteomes" id="UP001058290"/>
    </source>
</evidence>
<keyword evidence="4 7" id="KW-0573">Peptidoglycan synthesis</keyword>
<evidence type="ECO:0000259" key="9">
    <source>
        <dbReference type="Pfam" id="PF01225"/>
    </source>
</evidence>
<name>A0ABY5ZV57_9BURK</name>
<evidence type="ECO:0000256" key="3">
    <source>
        <dbReference type="ARBA" id="ARBA00022960"/>
    </source>
</evidence>
<feature type="binding site" evidence="7">
    <location>
        <position position="482"/>
    </location>
    <ligand>
        <name>meso-2,6-diaminopimelate</name>
        <dbReference type="ChEBI" id="CHEBI:57791"/>
    </ligand>
</feature>
<dbReference type="SUPFAM" id="SSF63418">
    <property type="entry name" value="MurE/MurF N-terminal domain"/>
    <property type="match status" value="1"/>
</dbReference>
<dbReference type="EC" id="6.3.2.13" evidence="7"/>
<feature type="domain" description="Mur ligase central" evidence="11">
    <location>
        <begin position="114"/>
        <end position="328"/>
    </location>
</feature>
<dbReference type="Gene3D" id="3.90.190.20">
    <property type="entry name" value="Mur ligase, C-terminal domain"/>
    <property type="match status" value="1"/>
</dbReference>
<keyword evidence="7" id="KW-0067">ATP-binding</keyword>
<evidence type="ECO:0000256" key="5">
    <source>
        <dbReference type="ARBA" id="ARBA00023306"/>
    </source>
</evidence>
<dbReference type="NCBIfam" id="TIGR01085">
    <property type="entry name" value="murE"/>
    <property type="match status" value="1"/>
</dbReference>
<dbReference type="Proteomes" id="UP001058290">
    <property type="component" value="Chromosome"/>
</dbReference>
<comment type="PTM">
    <text evidence="7">Carboxylation is probably crucial for Mg(2+) binding and, consequently, for the gamma-phosphate positioning of ATP.</text>
</comment>
<dbReference type="HAMAP" id="MF_00208">
    <property type="entry name" value="MurE"/>
    <property type="match status" value="1"/>
</dbReference>
<accession>A0ABY5ZV57</accession>
<dbReference type="InterPro" id="IPR004101">
    <property type="entry name" value="Mur_ligase_C"/>
</dbReference>
<evidence type="ECO:0000256" key="8">
    <source>
        <dbReference type="RuleBase" id="RU004135"/>
    </source>
</evidence>
<dbReference type="SUPFAM" id="SSF53623">
    <property type="entry name" value="MurD-like peptide ligases, catalytic domain"/>
    <property type="match status" value="1"/>
</dbReference>
<feature type="binding site" evidence="7">
    <location>
        <position position="33"/>
    </location>
    <ligand>
        <name>UDP-N-acetyl-alpha-D-muramoyl-L-alanyl-D-glutamate</name>
        <dbReference type="ChEBI" id="CHEBI:83900"/>
    </ligand>
</feature>
<dbReference type="Gene3D" id="3.40.1390.10">
    <property type="entry name" value="MurE/MurF, N-terminal domain"/>
    <property type="match status" value="1"/>
</dbReference>
<feature type="binding site" evidence="7">
    <location>
        <begin position="166"/>
        <end position="167"/>
    </location>
    <ligand>
        <name>UDP-N-acetyl-alpha-D-muramoyl-L-alanyl-D-glutamate</name>
        <dbReference type="ChEBI" id="CHEBI:83900"/>
    </ligand>
</feature>
<keyword evidence="7 12" id="KW-0436">Ligase</keyword>
<keyword evidence="7" id="KW-0547">Nucleotide-binding</keyword>
<dbReference type="SUPFAM" id="SSF53244">
    <property type="entry name" value="MurD-like peptide ligases, peptide-binding domain"/>
    <property type="match status" value="1"/>
</dbReference>
<dbReference type="PANTHER" id="PTHR23135:SF4">
    <property type="entry name" value="UDP-N-ACETYLMURAMOYL-L-ALANYL-D-GLUTAMATE--2,6-DIAMINOPIMELATE LIGASE MURE HOMOLOG, CHLOROPLASTIC"/>
    <property type="match status" value="1"/>
</dbReference>
<feature type="domain" description="Mur ligase C-terminal" evidence="10">
    <location>
        <begin position="351"/>
        <end position="480"/>
    </location>
</feature>
<evidence type="ECO:0000256" key="2">
    <source>
        <dbReference type="ARBA" id="ARBA00022618"/>
    </source>
</evidence>
<sequence length="511" mass="53510">MSATTTVTTVTSTAAAVEWLRERVRGGTLHTDSRQVHAGDAFIAWPGGVNDGRAYVAQAVQRGAAACLVEQAGLEQFDLQGMPVAAMADLKAATGPMASAWFGQPSEQLDVLAVTGTNGKTSISWWLAQAVSHLCESGVLPHRGCAMVGTLGVGIPPHQLDVTGMTTPDPVLLQRAFRSFADAGYGACAIEASSIGIAEHRLAGTRIRLAIFTNFTQDHLDYHGSMDAYWAAKEALFHWSGLQSAVVNLDDARGAALAASLAGGALDLWTVSVDNPSQARLSAQAIRAGERGLVFEVVEAGAEGAAVTLHSQVIGQYNVLNLLQVMASLRVLGASLEQAAQACAGLAAVPGRMEQVSQAGAPLVAIDYAHTPDALDKALQALRPLAVQRGGQLWCVFGCGGNRDAGKRPLMGRIAQAGADEVVVTSDNPRGEQPQAIIDDILRGMTPSAHWYVQADRAAAIDEVLLRAASQDVVLLAGKGHEDYQEVAGVKLPFLDAAQAHAALAKRKESL</sequence>
<dbReference type="InterPro" id="IPR036615">
    <property type="entry name" value="Mur_ligase_C_dom_sf"/>
</dbReference>
<dbReference type="InterPro" id="IPR036565">
    <property type="entry name" value="Mur-like_cat_sf"/>
</dbReference>
<organism evidence="12 13">
    <name type="scientific">Comamonas squillarum</name>
    <dbReference type="NCBI Taxonomy" id="2977320"/>
    <lineage>
        <taxon>Bacteria</taxon>
        <taxon>Pseudomonadati</taxon>
        <taxon>Pseudomonadota</taxon>
        <taxon>Betaproteobacteria</taxon>
        <taxon>Burkholderiales</taxon>
        <taxon>Comamonadaceae</taxon>
        <taxon>Comamonas</taxon>
    </lineage>
</organism>
<evidence type="ECO:0000259" key="10">
    <source>
        <dbReference type="Pfam" id="PF02875"/>
    </source>
</evidence>
<gene>
    <name evidence="7" type="primary">murE</name>
    <name evidence="12" type="ORF">N4T19_12400</name>
</gene>
<keyword evidence="7" id="KW-0460">Magnesium</keyword>
<dbReference type="EMBL" id="CP104377">
    <property type="protein sequence ID" value="UXC16560.1"/>
    <property type="molecule type" value="Genomic_DNA"/>
</dbReference>
<feature type="binding site" evidence="7">
    <location>
        <position position="201"/>
    </location>
    <ligand>
        <name>UDP-N-acetyl-alpha-D-muramoyl-L-alanyl-D-glutamate</name>
        <dbReference type="ChEBI" id="CHEBI:83900"/>
    </ligand>
</feature>
<dbReference type="InterPro" id="IPR005761">
    <property type="entry name" value="UDP-N-AcMur-Glu-dNH2Pim_ligase"/>
</dbReference>
<feature type="binding site" evidence="7">
    <location>
        <begin position="427"/>
        <end position="430"/>
    </location>
    <ligand>
        <name>meso-2,6-diaminopimelate</name>
        <dbReference type="ChEBI" id="CHEBI:57791"/>
    </ligand>
</feature>
<dbReference type="Gene3D" id="3.40.1190.10">
    <property type="entry name" value="Mur-like, catalytic domain"/>
    <property type="match status" value="1"/>
</dbReference>
<feature type="domain" description="Mur ligase N-terminal catalytic" evidence="9">
    <location>
        <begin position="30"/>
        <end position="76"/>
    </location>
</feature>
<dbReference type="InterPro" id="IPR035911">
    <property type="entry name" value="MurE/MurF_N"/>
</dbReference>
<comment type="pathway">
    <text evidence="7 8">Cell wall biogenesis; peptidoglycan biosynthesis.</text>
</comment>
<proteinExistence type="inferred from homology"/>
<feature type="binding site" evidence="7">
    <location>
        <position position="193"/>
    </location>
    <ligand>
        <name>UDP-N-acetyl-alpha-D-muramoyl-L-alanyl-D-glutamate</name>
        <dbReference type="ChEBI" id="CHEBI:83900"/>
    </ligand>
</feature>
<feature type="binding site" evidence="7">
    <location>
        <begin position="116"/>
        <end position="122"/>
    </location>
    <ligand>
        <name>ATP</name>
        <dbReference type="ChEBI" id="CHEBI:30616"/>
    </ligand>
</feature>
<feature type="binding site" evidence="7">
    <location>
        <position position="403"/>
    </location>
    <ligand>
        <name>meso-2,6-diaminopimelate</name>
        <dbReference type="ChEBI" id="CHEBI:57791"/>
    </ligand>
</feature>
<dbReference type="RefSeq" id="WP_116926497.1">
    <property type="nucleotide sequence ID" value="NZ_CP104377.1"/>
</dbReference>
<comment type="caution">
    <text evidence="7">Lacks conserved residue(s) required for the propagation of feature annotation.</text>
</comment>
<keyword evidence="7" id="KW-0963">Cytoplasm</keyword>
<dbReference type="Pfam" id="PF01225">
    <property type="entry name" value="Mur_ligase"/>
    <property type="match status" value="1"/>
</dbReference>
<evidence type="ECO:0000256" key="4">
    <source>
        <dbReference type="ARBA" id="ARBA00022984"/>
    </source>
</evidence>
<comment type="similarity">
    <text evidence="1 7">Belongs to the MurCDEF family. MurE subfamily.</text>
</comment>
<evidence type="ECO:0000256" key="1">
    <source>
        <dbReference type="ARBA" id="ARBA00005898"/>
    </source>
</evidence>
<evidence type="ECO:0000259" key="11">
    <source>
        <dbReference type="Pfam" id="PF08245"/>
    </source>
</evidence>
<reference evidence="12" key="1">
    <citation type="submission" date="2022-09" db="EMBL/GenBank/DDBJ databases">
        <title>Bacterial diversity in gut of crayfish and pufferfish.</title>
        <authorList>
            <person name="Huang Y."/>
        </authorList>
    </citation>
    <scope>NUCLEOTIDE SEQUENCE</scope>
    <source>
        <strain evidence="12">PR12</strain>
    </source>
</reference>
<dbReference type="Pfam" id="PF08245">
    <property type="entry name" value="Mur_ligase_M"/>
    <property type="match status" value="1"/>
</dbReference>
<feature type="modified residue" description="N6-carboxylysine" evidence="7">
    <location>
        <position position="233"/>
    </location>
</feature>
<comment type="subcellular location">
    <subcellularLocation>
        <location evidence="7 8">Cytoplasm</location>
    </subcellularLocation>
</comment>
<keyword evidence="5 7" id="KW-0131">Cell cycle</keyword>
<keyword evidence="2 7" id="KW-0132">Cell division</keyword>
<feature type="short sequence motif" description="Meso-diaminopimelate recognition motif" evidence="7">
    <location>
        <begin position="427"/>
        <end position="430"/>
    </location>
</feature>
<comment type="function">
    <text evidence="7">Catalyzes the addition of meso-diaminopimelic acid to the nucleotide precursor UDP-N-acetylmuramoyl-L-alanyl-D-glutamate (UMAG) in the biosynthesis of bacterial cell-wall peptidoglycan.</text>
</comment>
<dbReference type="Pfam" id="PF02875">
    <property type="entry name" value="Mur_ligase_C"/>
    <property type="match status" value="1"/>
</dbReference>